<feature type="transmembrane region" description="Helical" evidence="1">
    <location>
        <begin position="211"/>
        <end position="235"/>
    </location>
</feature>
<feature type="transmembrane region" description="Helical" evidence="1">
    <location>
        <begin position="135"/>
        <end position="157"/>
    </location>
</feature>
<dbReference type="AlphaFoldDB" id="A0A1R1XIG0"/>
<dbReference type="EMBL" id="LSSM01004656">
    <property type="protein sequence ID" value="OMJ14425.1"/>
    <property type="molecule type" value="Genomic_DNA"/>
</dbReference>
<keyword evidence="1" id="KW-1133">Transmembrane helix</keyword>
<keyword evidence="1" id="KW-0812">Transmembrane</keyword>
<feature type="transmembrane region" description="Helical" evidence="1">
    <location>
        <begin position="110"/>
        <end position="129"/>
    </location>
</feature>
<protein>
    <recommendedName>
        <fullName evidence="4">Urea active transporter 1</fullName>
    </recommendedName>
</protein>
<evidence type="ECO:0008006" key="4">
    <source>
        <dbReference type="Google" id="ProtNLM"/>
    </source>
</evidence>
<organism evidence="2 3">
    <name type="scientific">Smittium culicis</name>
    <dbReference type="NCBI Taxonomy" id="133412"/>
    <lineage>
        <taxon>Eukaryota</taxon>
        <taxon>Fungi</taxon>
        <taxon>Fungi incertae sedis</taxon>
        <taxon>Zoopagomycota</taxon>
        <taxon>Kickxellomycotina</taxon>
        <taxon>Harpellomycetes</taxon>
        <taxon>Harpellales</taxon>
        <taxon>Legeriomycetaceae</taxon>
        <taxon>Smittium</taxon>
    </lineage>
</organism>
<dbReference type="PANTHER" id="PTHR48086:SF10">
    <property type="entry name" value="AGR155CP"/>
    <property type="match status" value="1"/>
</dbReference>
<dbReference type="InterPro" id="IPR038377">
    <property type="entry name" value="Na/Glc_symporter_sf"/>
</dbReference>
<dbReference type="OrthoDB" id="6132759at2759"/>
<evidence type="ECO:0000313" key="3">
    <source>
        <dbReference type="Proteomes" id="UP000187429"/>
    </source>
</evidence>
<gene>
    <name evidence="2" type="ORF">AYI69_g8616</name>
</gene>
<feature type="transmembrane region" description="Helical" evidence="1">
    <location>
        <begin position="169"/>
        <end position="191"/>
    </location>
</feature>
<reference evidence="3" key="1">
    <citation type="submission" date="2017-01" db="EMBL/GenBank/DDBJ databases">
        <authorList>
            <person name="Wang Y."/>
            <person name="White M."/>
            <person name="Kvist S."/>
            <person name="Moncalvo J.-M."/>
        </authorList>
    </citation>
    <scope>NUCLEOTIDE SEQUENCE [LARGE SCALE GENOMIC DNA]</scope>
    <source>
        <strain evidence="3">ID-206-W2</strain>
    </source>
</reference>
<comment type="caution">
    <text evidence="2">The sequence shown here is derived from an EMBL/GenBank/DDBJ whole genome shotgun (WGS) entry which is preliminary data.</text>
</comment>
<proteinExistence type="predicted"/>
<accession>A0A1R1XIG0</accession>
<feature type="transmembrane region" description="Helical" evidence="1">
    <location>
        <begin position="61"/>
        <end position="89"/>
    </location>
</feature>
<keyword evidence="3" id="KW-1185">Reference proteome</keyword>
<name>A0A1R1XIG0_9FUNG</name>
<keyword evidence="1" id="KW-0472">Membrane</keyword>
<sequence length="266" mass="29241">MFHQGFWQRAFSSKSNRDLRIGSYIGSTIIFVLFFIVGMAGPLAAWSGLWSADSDVPGSSTFFVILATMPDWLVAVTLVLVTCLGCSAVDTQICSLAGSIYDLTRNKLNLIYTRVMIVFLMVPIVIMAFKSPDILQIYLLADLLASSIVLPILIGLIPKFNYVNEFDALVGAISGLLSIGVFGTIYLGNSYDGWKLLLLEGGLYTEDDRVLGAFLVSPIGAIVFTFVSSFARWTYYSVRGIQMPRYERKSYPTEKLADSSINGEGI</sequence>
<dbReference type="GO" id="GO:0005886">
    <property type="term" value="C:plasma membrane"/>
    <property type="evidence" value="ECO:0007669"/>
    <property type="project" value="TreeGrafter"/>
</dbReference>
<dbReference type="Gene3D" id="1.20.1730.10">
    <property type="entry name" value="Sodium/glucose cotransporter"/>
    <property type="match status" value="1"/>
</dbReference>
<evidence type="ECO:0000313" key="2">
    <source>
        <dbReference type="EMBL" id="OMJ14425.1"/>
    </source>
</evidence>
<feature type="transmembrane region" description="Helical" evidence="1">
    <location>
        <begin position="21"/>
        <end position="41"/>
    </location>
</feature>
<dbReference type="GO" id="GO:0015606">
    <property type="term" value="F:spermidine transmembrane transporter activity"/>
    <property type="evidence" value="ECO:0007669"/>
    <property type="project" value="TreeGrafter"/>
</dbReference>
<dbReference type="InterPro" id="IPR050277">
    <property type="entry name" value="Sodium:Solute_Symporter"/>
</dbReference>
<evidence type="ECO:0000256" key="1">
    <source>
        <dbReference type="SAM" id="Phobius"/>
    </source>
</evidence>
<dbReference type="Proteomes" id="UP000187429">
    <property type="component" value="Unassembled WGS sequence"/>
</dbReference>
<dbReference type="PANTHER" id="PTHR48086">
    <property type="entry name" value="SODIUM/PROLINE SYMPORTER-RELATED"/>
    <property type="match status" value="1"/>
</dbReference>